<dbReference type="SUPFAM" id="SSF46785">
    <property type="entry name" value="Winged helix' DNA-binding domain"/>
    <property type="match status" value="1"/>
</dbReference>
<keyword evidence="2" id="KW-0805">Transcription regulation</keyword>
<evidence type="ECO:0000256" key="1">
    <source>
        <dbReference type="ARBA" id="ARBA00004496"/>
    </source>
</evidence>
<dbReference type="InterPro" id="IPR011991">
    <property type="entry name" value="ArsR-like_HTH"/>
</dbReference>
<evidence type="ECO:0000256" key="3">
    <source>
        <dbReference type="ARBA" id="ARBA00023125"/>
    </source>
</evidence>
<dbReference type="PANTHER" id="PTHR42756:SF1">
    <property type="entry name" value="TRANSCRIPTIONAL REPRESSOR OF EMRAB OPERON"/>
    <property type="match status" value="1"/>
</dbReference>
<dbReference type="GO" id="GO:0005737">
    <property type="term" value="C:cytoplasm"/>
    <property type="evidence" value="ECO:0007669"/>
    <property type="project" value="UniProtKB-SubCell"/>
</dbReference>
<accession>A0ABC9VBF7</accession>
<protein>
    <recommendedName>
        <fullName evidence="6">HTH-type transcriptional regulator SarZ</fullName>
    </recommendedName>
    <alternativeName>
        <fullName evidence="7">Staphylococcal accessory regulator Z</fullName>
    </alternativeName>
</protein>
<evidence type="ECO:0000256" key="7">
    <source>
        <dbReference type="ARBA" id="ARBA00047207"/>
    </source>
</evidence>
<evidence type="ECO:0000313" key="10">
    <source>
        <dbReference type="Proteomes" id="UP000023566"/>
    </source>
</evidence>
<comment type="caution">
    <text evidence="9">The sequence shown here is derived from an EMBL/GenBank/DDBJ whole genome shotgun (WGS) entry which is preliminary data.</text>
</comment>
<dbReference type="SMART" id="SM00347">
    <property type="entry name" value="HTH_MARR"/>
    <property type="match status" value="1"/>
</dbReference>
<name>A0ABC9VBF7_9BACL</name>
<dbReference type="Proteomes" id="UP000023566">
    <property type="component" value="Chromosome"/>
</dbReference>
<evidence type="ECO:0000256" key="5">
    <source>
        <dbReference type="ARBA" id="ARBA00046337"/>
    </source>
</evidence>
<dbReference type="PANTHER" id="PTHR42756">
    <property type="entry name" value="TRANSCRIPTIONAL REGULATOR, MARR"/>
    <property type="match status" value="1"/>
</dbReference>
<dbReference type="GO" id="GO:0003677">
    <property type="term" value="F:DNA binding"/>
    <property type="evidence" value="ECO:0007669"/>
    <property type="project" value="UniProtKB-KW"/>
</dbReference>
<comment type="subcellular location">
    <subcellularLocation>
        <location evidence="1">Cytoplasm</location>
    </subcellularLocation>
</comment>
<keyword evidence="4" id="KW-0804">Transcription</keyword>
<dbReference type="InterPro" id="IPR036390">
    <property type="entry name" value="WH_DNA-bd_sf"/>
</dbReference>
<keyword evidence="3" id="KW-0238">DNA-binding</keyword>
<sequence>MQIDDMIETINEQWTDIYYLLHYVHEDNITHQAIRLLQYIEKNEEATIGDLAKHLAVSHNTASEHIKRLIKKGLVDKKRSHLDERRVIVELTEEGKRILYRHTRLDAEKLRKILMQMDESDVQTIQKAFAILCEGAKKCLP</sequence>
<organism evidence="9 10">
    <name type="scientific">Parageobacillus genomosp. 1</name>
    <dbReference type="NCBI Taxonomy" id="1295642"/>
    <lineage>
        <taxon>Bacteria</taxon>
        <taxon>Bacillati</taxon>
        <taxon>Bacillota</taxon>
        <taxon>Bacilli</taxon>
        <taxon>Bacillales</taxon>
        <taxon>Anoxybacillaceae</taxon>
        <taxon>Parageobacillus</taxon>
    </lineage>
</organism>
<comment type="similarity">
    <text evidence="5">Belongs to the SarZ family.</text>
</comment>
<dbReference type="PROSITE" id="PS50995">
    <property type="entry name" value="HTH_MARR_2"/>
    <property type="match status" value="1"/>
</dbReference>
<evidence type="ECO:0000313" key="9">
    <source>
        <dbReference type="EMBL" id="EZP75383.1"/>
    </source>
</evidence>
<dbReference type="InterPro" id="IPR055166">
    <property type="entry name" value="Transc_reg_Sar_Rot_HTH"/>
</dbReference>
<gene>
    <name evidence="9" type="ORF">H839_17823</name>
</gene>
<keyword evidence="10" id="KW-1185">Reference proteome</keyword>
<dbReference type="Gene3D" id="1.10.10.10">
    <property type="entry name" value="Winged helix-like DNA-binding domain superfamily/Winged helix DNA-binding domain"/>
    <property type="match status" value="1"/>
</dbReference>
<dbReference type="GO" id="GO:0006355">
    <property type="term" value="P:regulation of DNA-templated transcription"/>
    <property type="evidence" value="ECO:0007669"/>
    <property type="project" value="UniProtKB-ARBA"/>
</dbReference>
<evidence type="ECO:0000256" key="4">
    <source>
        <dbReference type="ARBA" id="ARBA00023163"/>
    </source>
</evidence>
<dbReference type="EMBL" id="AOTZ01000009">
    <property type="protein sequence ID" value="EZP75383.1"/>
    <property type="molecule type" value="Genomic_DNA"/>
</dbReference>
<feature type="domain" description="HTH marR-type" evidence="8">
    <location>
        <begin position="1"/>
        <end position="134"/>
    </location>
</feature>
<evidence type="ECO:0000256" key="2">
    <source>
        <dbReference type="ARBA" id="ARBA00023015"/>
    </source>
</evidence>
<dbReference type="AlphaFoldDB" id="A0ABC9VBF7"/>
<dbReference type="RefSeq" id="WP_043906322.1">
    <property type="nucleotide sequence ID" value="NZ_CM002692.1"/>
</dbReference>
<reference evidence="9 10" key="1">
    <citation type="journal article" date="2014" name="Appl. Microbiol. Biotechnol.">
        <title>Transformable facultative thermophile Geobacillus stearothermophilus NUB3621 as a host strain for metabolic engineering.</title>
        <authorList>
            <person name="Blanchard K."/>
            <person name="Robic S."/>
            <person name="Matsumura I."/>
        </authorList>
    </citation>
    <scope>NUCLEOTIDE SEQUENCE [LARGE SCALE GENOMIC DNA]</scope>
    <source>
        <strain evidence="9 10">NUB3621</strain>
    </source>
</reference>
<evidence type="ECO:0000259" key="8">
    <source>
        <dbReference type="PROSITE" id="PS50995"/>
    </source>
</evidence>
<evidence type="ECO:0000256" key="6">
    <source>
        <dbReference type="ARBA" id="ARBA00047188"/>
    </source>
</evidence>
<dbReference type="CDD" id="cd00090">
    <property type="entry name" value="HTH_ARSR"/>
    <property type="match status" value="1"/>
</dbReference>
<dbReference type="InterPro" id="IPR036388">
    <property type="entry name" value="WH-like_DNA-bd_sf"/>
</dbReference>
<dbReference type="InterPro" id="IPR000835">
    <property type="entry name" value="HTH_MarR-typ"/>
</dbReference>
<dbReference type="Pfam" id="PF22381">
    <property type="entry name" value="Staph_reg_Sar_Rot"/>
    <property type="match status" value="1"/>
</dbReference>
<proteinExistence type="inferred from homology"/>